<evidence type="ECO:0000313" key="3">
    <source>
        <dbReference type="Proteomes" id="UP000184529"/>
    </source>
</evidence>
<dbReference type="EMBL" id="FQZM01000020">
    <property type="protein sequence ID" value="SHJ11976.1"/>
    <property type="molecule type" value="Genomic_DNA"/>
</dbReference>
<gene>
    <name evidence="2" type="ORF">SAMN02745219_01782</name>
</gene>
<organism evidence="2 3">
    <name type="scientific">Desulfofundulus thermosubterraneus DSM 16057</name>
    <dbReference type="NCBI Taxonomy" id="1121432"/>
    <lineage>
        <taxon>Bacteria</taxon>
        <taxon>Bacillati</taxon>
        <taxon>Bacillota</taxon>
        <taxon>Clostridia</taxon>
        <taxon>Eubacteriales</taxon>
        <taxon>Peptococcaceae</taxon>
        <taxon>Desulfofundulus</taxon>
    </lineage>
</organism>
<dbReference type="Proteomes" id="UP000184529">
    <property type="component" value="Unassembled WGS sequence"/>
</dbReference>
<sequence>MALLLYEIKAGTPLGRVLVVFLNLYLHSEYAAGNKRGNLKNIPIKVLAEAAALQQGIGRPSPPARYPVAPAGGRHRPNQHGSFRFCFQAGPAHTSRRFSRQART</sequence>
<feature type="region of interest" description="Disordered" evidence="1">
    <location>
        <begin position="57"/>
        <end position="77"/>
    </location>
</feature>
<dbReference type="RefSeq" id="WP_072868975.1">
    <property type="nucleotide sequence ID" value="NZ_FQZM01000020.1"/>
</dbReference>
<protein>
    <submittedName>
        <fullName evidence="2">Uncharacterized protein</fullName>
    </submittedName>
</protein>
<evidence type="ECO:0000256" key="1">
    <source>
        <dbReference type="SAM" id="MobiDB-lite"/>
    </source>
</evidence>
<accession>A0A1M6GQ01</accession>
<proteinExistence type="predicted"/>
<keyword evidence="3" id="KW-1185">Reference proteome</keyword>
<dbReference type="OrthoDB" id="1809466at2"/>
<reference evidence="3" key="1">
    <citation type="submission" date="2016-11" db="EMBL/GenBank/DDBJ databases">
        <authorList>
            <person name="Varghese N."/>
            <person name="Submissions S."/>
        </authorList>
    </citation>
    <scope>NUCLEOTIDE SEQUENCE [LARGE SCALE GENOMIC DNA]</scope>
    <source>
        <strain evidence="3">DSM 16057</strain>
    </source>
</reference>
<evidence type="ECO:0000313" key="2">
    <source>
        <dbReference type="EMBL" id="SHJ11976.1"/>
    </source>
</evidence>
<dbReference type="AlphaFoldDB" id="A0A1M6GQ01"/>
<name>A0A1M6GQ01_9FIRM</name>